<evidence type="ECO:0000313" key="5">
    <source>
        <dbReference type="EMBL" id="OLR92616.1"/>
    </source>
</evidence>
<dbReference type="STRING" id="1193682.BJP25_21445"/>
<dbReference type="Proteomes" id="UP000186040">
    <property type="component" value="Unassembled WGS sequence"/>
</dbReference>
<dbReference type="GO" id="GO:0003700">
    <property type="term" value="F:DNA-binding transcription factor activity"/>
    <property type="evidence" value="ECO:0007669"/>
    <property type="project" value="InterPro"/>
</dbReference>
<dbReference type="PANTHER" id="PTHR46796">
    <property type="entry name" value="HTH-TYPE TRANSCRIPTIONAL ACTIVATOR RHAS-RELATED"/>
    <property type="match status" value="1"/>
</dbReference>
<accession>A0A1Q9LKP6</accession>
<dbReference type="InterPro" id="IPR018060">
    <property type="entry name" value="HTH_AraC"/>
</dbReference>
<proteinExistence type="predicted"/>
<dbReference type="AlphaFoldDB" id="A0A1Q9LKP6"/>
<dbReference type="InterPro" id="IPR050204">
    <property type="entry name" value="AraC_XylS_family_regulators"/>
</dbReference>
<keyword evidence="2" id="KW-0238">DNA-binding</keyword>
<dbReference type="Pfam" id="PF12833">
    <property type="entry name" value="HTH_18"/>
    <property type="match status" value="1"/>
</dbReference>
<dbReference type="PROSITE" id="PS01124">
    <property type="entry name" value="HTH_ARAC_FAMILY_2"/>
    <property type="match status" value="1"/>
</dbReference>
<gene>
    <name evidence="5" type="ORF">BJP25_21445</name>
</gene>
<organism evidence="5 6">
    <name type="scientific">Actinokineospora bangkokensis</name>
    <dbReference type="NCBI Taxonomy" id="1193682"/>
    <lineage>
        <taxon>Bacteria</taxon>
        <taxon>Bacillati</taxon>
        <taxon>Actinomycetota</taxon>
        <taxon>Actinomycetes</taxon>
        <taxon>Pseudonocardiales</taxon>
        <taxon>Pseudonocardiaceae</taxon>
        <taxon>Actinokineospora</taxon>
    </lineage>
</organism>
<dbReference type="Gene3D" id="1.10.10.60">
    <property type="entry name" value="Homeodomain-like"/>
    <property type="match status" value="1"/>
</dbReference>
<evidence type="ECO:0000256" key="3">
    <source>
        <dbReference type="ARBA" id="ARBA00023163"/>
    </source>
</evidence>
<keyword evidence="6" id="KW-1185">Reference proteome</keyword>
<protein>
    <recommendedName>
        <fullName evidence="4">HTH araC/xylS-type domain-containing protein</fullName>
    </recommendedName>
</protein>
<feature type="domain" description="HTH araC/xylS-type" evidence="4">
    <location>
        <begin position="230"/>
        <end position="330"/>
    </location>
</feature>
<dbReference type="Pfam" id="PF14525">
    <property type="entry name" value="AraC_binding_2"/>
    <property type="match status" value="1"/>
</dbReference>
<evidence type="ECO:0000313" key="6">
    <source>
        <dbReference type="Proteomes" id="UP000186040"/>
    </source>
</evidence>
<dbReference type="InterPro" id="IPR035418">
    <property type="entry name" value="AraC-bd_2"/>
</dbReference>
<sequence length="343" mass="37007">MEVPLPFWTTLDRPVGEQFSYWREVICEAFTPLAAEQAGGRRGRVPDEPGMASWVRSSALTATNCAEVTSTTQLISHGPAEVRRTASDQVFVNLQLSGHCVGSQGGRTCVVAPGGFALFDTTSEYRLDFVADKATREWHVLSFRVPRAQLLPLLSDPHRFTAVAHDAGRAGPANLVASTMTSIWQNLDGLDPHAKDAADVAFSSVLAAATGGSDALRDTSRATLDAALRAAIVRYLAANVTGAKLTAEKVTARFGISVRKLHRLFHEGGRSFGKTVTALRVEGCARELTATAATRPLADLASRWGFADQSHLSRCFRARYGCSPSEFRDNAHREPAESRTPIA</sequence>
<name>A0A1Q9LKP6_9PSEU</name>
<dbReference type="PANTHER" id="PTHR46796:SF6">
    <property type="entry name" value="ARAC SUBFAMILY"/>
    <property type="match status" value="1"/>
</dbReference>
<comment type="caution">
    <text evidence="5">The sequence shown here is derived from an EMBL/GenBank/DDBJ whole genome shotgun (WGS) entry which is preliminary data.</text>
</comment>
<dbReference type="GO" id="GO:0043565">
    <property type="term" value="F:sequence-specific DNA binding"/>
    <property type="evidence" value="ECO:0007669"/>
    <property type="project" value="InterPro"/>
</dbReference>
<keyword evidence="3" id="KW-0804">Transcription</keyword>
<reference evidence="5 6" key="1">
    <citation type="submission" date="2016-10" db="EMBL/GenBank/DDBJ databases">
        <title>The Draft Genome Sequence of Actinokineospora bangkokensis 44EHWT reveals the biosynthetic pathway of antifungal compounds Thailandins with unusual extender unit butylmalonyl-CoA.</title>
        <authorList>
            <person name="Greule A."/>
            <person name="Intra B."/>
            <person name="Flemming S."/>
            <person name="Rommel M.G."/>
            <person name="Panbangred W."/>
            <person name="Bechthold A."/>
        </authorList>
    </citation>
    <scope>NUCLEOTIDE SEQUENCE [LARGE SCALE GENOMIC DNA]</scope>
    <source>
        <strain evidence="5 6">44EHW</strain>
    </source>
</reference>
<dbReference type="SUPFAM" id="SSF46689">
    <property type="entry name" value="Homeodomain-like"/>
    <property type="match status" value="1"/>
</dbReference>
<dbReference type="EMBL" id="MKQR01000016">
    <property type="protein sequence ID" value="OLR92616.1"/>
    <property type="molecule type" value="Genomic_DNA"/>
</dbReference>
<keyword evidence="1" id="KW-0805">Transcription regulation</keyword>
<dbReference type="InterPro" id="IPR009057">
    <property type="entry name" value="Homeodomain-like_sf"/>
</dbReference>
<dbReference type="OrthoDB" id="9799345at2"/>
<dbReference type="SMART" id="SM00342">
    <property type="entry name" value="HTH_ARAC"/>
    <property type="match status" value="1"/>
</dbReference>
<evidence type="ECO:0000259" key="4">
    <source>
        <dbReference type="PROSITE" id="PS01124"/>
    </source>
</evidence>
<dbReference type="RefSeq" id="WP_075975758.1">
    <property type="nucleotide sequence ID" value="NZ_MKQR01000016.1"/>
</dbReference>
<evidence type="ECO:0000256" key="2">
    <source>
        <dbReference type="ARBA" id="ARBA00023125"/>
    </source>
</evidence>
<evidence type="ECO:0000256" key="1">
    <source>
        <dbReference type="ARBA" id="ARBA00023015"/>
    </source>
</evidence>